<comment type="caution">
    <text evidence="5">The sequence shown here is derived from an EMBL/GenBank/DDBJ whole genome shotgun (WGS) entry which is preliminary data.</text>
</comment>
<dbReference type="InterPro" id="IPR011991">
    <property type="entry name" value="ArsR-like_HTH"/>
</dbReference>
<dbReference type="InterPro" id="IPR051011">
    <property type="entry name" value="Metal_resp_trans_reg"/>
</dbReference>
<dbReference type="EMBL" id="JACHGT010000014">
    <property type="protein sequence ID" value="MBB6037847.1"/>
    <property type="molecule type" value="Genomic_DNA"/>
</dbReference>
<dbReference type="GO" id="GO:0003677">
    <property type="term" value="F:DNA binding"/>
    <property type="evidence" value="ECO:0007669"/>
    <property type="project" value="UniProtKB-KW"/>
</dbReference>
<evidence type="ECO:0000256" key="1">
    <source>
        <dbReference type="ARBA" id="ARBA00023015"/>
    </source>
</evidence>
<proteinExistence type="predicted"/>
<dbReference type="GO" id="GO:0003700">
    <property type="term" value="F:DNA-binding transcription factor activity"/>
    <property type="evidence" value="ECO:0007669"/>
    <property type="project" value="InterPro"/>
</dbReference>
<dbReference type="InterPro" id="IPR036390">
    <property type="entry name" value="WH_DNA-bd_sf"/>
</dbReference>
<dbReference type="SMART" id="SM00418">
    <property type="entry name" value="HTH_ARSR"/>
    <property type="match status" value="1"/>
</dbReference>
<sequence>MRTRLAARADPLWDLMLAVHMIRGQPGDLLHSGWRRQAVAALRRGGMSGRLGLLSALVPTLGYFPDFLNPPEAATGLAHGLEAIRSTPIRTLTRELARLDVKATARADVRLLASGDPRALAVLTDGISAFHAAAIAPHQRELDKAVNADLTARAAALAENGVEGLFGSLHPMATWSAGELRIPGHPHQVIELRGRGLTLVPSAFCVRHPMTLFDEGLPPVLVYPVAPATGALAPGNTGLHALIGTTRAAVLDAIGTGCGTTELAARAGVAPASASEHAAVLRAAGLITSHRDRNRMLHRLTGMGRALLEGP</sequence>
<dbReference type="Gene3D" id="1.10.10.10">
    <property type="entry name" value="Winged helix-like DNA-binding domain superfamily/Winged helix DNA-binding domain"/>
    <property type="match status" value="1"/>
</dbReference>
<organism evidence="5 6">
    <name type="scientific">Phytomonospora endophytica</name>
    <dbReference type="NCBI Taxonomy" id="714109"/>
    <lineage>
        <taxon>Bacteria</taxon>
        <taxon>Bacillati</taxon>
        <taxon>Actinomycetota</taxon>
        <taxon>Actinomycetes</taxon>
        <taxon>Micromonosporales</taxon>
        <taxon>Micromonosporaceae</taxon>
        <taxon>Phytomonospora</taxon>
    </lineage>
</organism>
<dbReference type="RefSeq" id="WP_239122245.1">
    <property type="nucleotide sequence ID" value="NZ_BONT01000065.1"/>
</dbReference>
<accession>A0A841FWX5</accession>
<evidence type="ECO:0000256" key="2">
    <source>
        <dbReference type="ARBA" id="ARBA00023125"/>
    </source>
</evidence>
<dbReference type="PANTHER" id="PTHR43132:SF8">
    <property type="entry name" value="HTH-TYPE TRANSCRIPTIONAL REGULATOR KMTR"/>
    <property type="match status" value="1"/>
</dbReference>
<keyword evidence="2 5" id="KW-0238">DNA-binding</keyword>
<name>A0A841FWX5_9ACTN</name>
<dbReference type="InterPro" id="IPR001845">
    <property type="entry name" value="HTH_ArsR_DNA-bd_dom"/>
</dbReference>
<gene>
    <name evidence="5" type="ORF">HNR73_005727</name>
</gene>
<reference evidence="5 6" key="1">
    <citation type="submission" date="2020-08" db="EMBL/GenBank/DDBJ databases">
        <title>Genomic Encyclopedia of Type Strains, Phase IV (KMG-IV): sequencing the most valuable type-strain genomes for metagenomic binning, comparative biology and taxonomic classification.</title>
        <authorList>
            <person name="Goeker M."/>
        </authorList>
    </citation>
    <scope>NUCLEOTIDE SEQUENCE [LARGE SCALE GENOMIC DNA]</scope>
    <source>
        <strain evidence="5 6">YIM 65646</strain>
    </source>
</reference>
<dbReference type="PANTHER" id="PTHR43132">
    <property type="entry name" value="ARSENICAL RESISTANCE OPERON REPRESSOR ARSR-RELATED"/>
    <property type="match status" value="1"/>
</dbReference>
<evidence type="ECO:0000313" key="5">
    <source>
        <dbReference type="EMBL" id="MBB6037847.1"/>
    </source>
</evidence>
<dbReference type="AlphaFoldDB" id="A0A841FWX5"/>
<protein>
    <submittedName>
        <fullName evidence="5">DNA-binding transcriptional ArsR family regulator</fullName>
    </submittedName>
</protein>
<keyword evidence="3" id="KW-0804">Transcription</keyword>
<feature type="domain" description="HTH arsR-type" evidence="4">
    <location>
        <begin position="237"/>
        <end position="309"/>
    </location>
</feature>
<evidence type="ECO:0000313" key="6">
    <source>
        <dbReference type="Proteomes" id="UP000548476"/>
    </source>
</evidence>
<dbReference type="CDD" id="cd00090">
    <property type="entry name" value="HTH_ARSR"/>
    <property type="match status" value="1"/>
</dbReference>
<keyword evidence="1" id="KW-0805">Transcription regulation</keyword>
<dbReference type="Proteomes" id="UP000548476">
    <property type="component" value="Unassembled WGS sequence"/>
</dbReference>
<dbReference type="InterPro" id="IPR036388">
    <property type="entry name" value="WH-like_DNA-bd_sf"/>
</dbReference>
<evidence type="ECO:0000256" key="3">
    <source>
        <dbReference type="ARBA" id="ARBA00023163"/>
    </source>
</evidence>
<keyword evidence="6" id="KW-1185">Reference proteome</keyword>
<evidence type="ECO:0000259" key="4">
    <source>
        <dbReference type="SMART" id="SM00418"/>
    </source>
</evidence>
<dbReference type="SUPFAM" id="SSF46785">
    <property type="entry name" value="Winged helix' DNA-binding domain"/>
    <property type="match status" value="1"/>
</dbReference>